<organism evidence="1 2">
    <name type="scientific">Streblomastix strix</name>
    <dbReference type="NCBI Taxonomy" id="222440"/>
    <lineage>
        <taxon>Eukaryota</taxon>
        <taxon>Metamonada</taxon>
        <taxon>Preaxostyla</taxon>
        <taxon>Oxymonadida</taxon>
        <taxon>Streblomastigidae</taxon>
        <taxon>Streblomastix</taxon>
    </lineage>
</organism>
<dbReference type="Proteomes" id="UP000324800">
    <property type="component" value="Unassembled WGS sequence"/>
</dbReference>
<dbReference type="EMBL" id="SNRW01000671">
    <property type="protein sequence ID" value="KAA6399833.1"/>
    <property type="molecule type" value="Genomic_DNA"/>
</dbReference>
<gene>
    <name evidence="1" type="ORF">EZS28_004638</name>
</gene>
<comment type="caution">
    <text evidence="1">The sequence shown here is derived from an EMBL/GenBank/DDBJ whole genome shotgun (WGS) entry which is preliminary data.</text>
</comment>
<protein>
    <submittedName>
        <fullName evidence="1">Uncharacterized protein</fullName>
    </submittedName>
</protein>
<accession>A0A5J4WYD8</accession>
<evidence type="ECO:0000313" key="2">
    <source>
        <dbReference type="Proteomes" id="UP000324800"/>
    </source>
</evidence>
<proteinExistence type="predicted"/>
<reference evidence="1 2" key="1">
    <citation type="submission" date="2019-03" db="EMBL/GenBank/DDBJ databases">
        <title>Single cell metagenomics reveals metabolic interactions within the superorganism composed of flagellate Streblomastix strix and complex community of Bacteroidetes bacteria on its surface.</title>
        <authorList>
            <person name="Treitli S.C."/>
            <person name="Kolisko M."/>
            <person name="Husnik F."/>
            <person name="Keeling P."/>
            <person name="Hampl V."/>
        </authorList>
    </citation>
    <scope>NUCLEOTIDE SEQUENCE [LARGE SCALE GENOMIC DNA]</scope>
    <source>
        <strain evidence="1">ST1C</strain>
    </source>
</reference>
<name>A0A5J4WYD8_9EUKA</name>
<sequence>MPKIATELPPKIGLERSEIICETIDDTLQPKENIIQTGNEIIQVAPEQLILTKQKITKYESKYNKDKYKQIDRTIAQVDSEEVVKNTYLSHPNLEIMKFLIDKPWATVTTRKKKQYCVNKNFVRFSDAPTSEISKDDF</sequence>
<dbReference type="AlphaFoldDB" id="A0A5J4WYD8"/>
<evidence type="ECO:0000313" key="1">
    <source>
        <dbReference type="EMBL" id="KAA6399833.1"/>
    </source>
</evidence>